<keyword evidence="6" id="KW-0802">TPR repeat</keyword>
<feature type="domain" description="Histidine kinase" evidence="10">
    <location>
        <begin position="598"/>
        <end position="689"/>
    </location>
</feature>
<organism evidence="11 12">
    <name type="scientific">Phocaeicola plebeius</name>
    <dbReference type="NCBI Taxonomy" id="310297"/>
    <lineage>
        <taxon>Bacteria</taxon>
        <taxon>Pseudomonadati</taxon>
        <taxon>Bacteroidota</taxon>
        <taxon>Bacteroidia</taxon>
        <taxon>Bacteroidales</taxon>
        <taxon>Bacteroidaceae</taxon>
        <taxon>Phocaeicola</taxon>
    </lineage>
</organism>
<dbReference type="PANTHER" id="PTHR24421:SF10">
    <property type="entry name" value="NITRATE_NITRITE SENSOR PROTEIN NARQ"/>
    <property type="match status" value="1"/>
</dbReference>
<dbReference type="InterPro" id="IPR005467">
    <property type="entry name" value="His_kinase_dom"/>
</dbReference>
<dbReference type="GO" id="GO:0004673">
    <property type="term" value="F:protein histidine kinase activity"/>
    <property type="evidence" value="ECO:0007669"/>
    <property type="project" value="UniProtKB-EC"/>
</dbReference>
<dbReference type="AlphaFoldDB" id="A0A3E4N4R8"/>
<dbReference type="SMART" id="SM00028">
    <property type="entry name" value="TPR"/>
    <property type="match status" value="3"/>
</dbReference>
<dbReference type="Proteomes" id="UP000260862">
    <property type="component" value="Unassembled WGS sequence"/>
</dbReference>
<dbReference type="InterPro" id="IPR019734">
    <property type="entry name" value="TPR_rpt"/>
</dbReference>
<keyword evidence="5" id="KW-0902">Two-component regulatory system</keyword>
<evidence type="ECO:0000313" key="11">
    <source>
        <dbReference type="EMBL" id="RGK57010.1"/>
    </source>
</evidence>
<name>A0A3E4N4R8_9BACT</name>
<feature type="repeat" description="TPR" evidence="6">
    <location>
        <begin position="152"/>
        <end position="185"/>
    </location>
</feature>
<evidence type="ECO:0000259" key="10">
    <source>
        <dbReference type="PROSITE" id="PS50109"/>
    </source>
</evidence>
<dbReference type="GO" id="GO:0005524">
    <property type="term" value="F:ATP binding"/>
    <property type="evidence" value="ECO:0007669"/>
    <property type="project" value="UniProtKB-KW"/>
</dbReference>
<dbReference type="Gene3D" id="3.30.565.10">
    <property type="entry name" value="Histidine kinase-like ATPase, C-terminal domain"/>
    <property type="match status" value="1"/>
</dbReference>
<dbReference type="PANTHER" id="PTHR24421">
    <property type="entry name" value="NITRATE/NITRITE SENSOR PROTEIN NARX-RELATED"/>
    <property type="match status" value="1"/>
</dbReference>
<dbReference type="InterPro" id="IPR036890">
    <property type="entry name" value="HATPase_C_sf"/>
</dbReference>
<dbReference type="SMART" id="SM00387">
    <property type="entry name" value="HATPase_c"/>
    <property type="match status" value="1"/>
</dbReference>
<evidence type="ECO:0000313" key="12">
    <source>
        <dbReference type="Proteomes" id="UP000260862"/>
    </source>
</evidence>
<keyword evidence="3" id="KW-0808">Transferase</keyword>
<feature type="transmembrane region" description="Helical" evidence="8">
    <location>
        <begin position="433"/>
        <end position="453"/>
    </location>
</feature>
<dbReference type="GO" id="GO:0000160">
    <property type="term" value="P:phosphorelay signal transduction system"/>
    <property type="evidence" value="ECO:0007669"/>
    <property type="project" value="UniProtKB-KW"/>
</dbReference>
<reference evidence="11 12" key="1">
    <citation type="submission" date="2018-08" db="EMBL/GenBank/DDBJ databases">
        <title>A genome reference for cultivated species of the human gut microbiota.</title>
        <authorList>
            <person name="Zou Y."/>
            <person name="Xue W."/>
            <person name="Luo G."/>
        </authorList>
    </citation>
    <scope>NUCLEOTIDE SEQUENCE [LARGE SCALE GENOMIC DNA]</scope>
    <source>
        <strain evidence="11 12">TF10-3AC</strain>
    </source>
</reference>
<protein>
    <recommendedName>
        <fullName evidence="2">histidine kinase</fullName>
        <ecNumber evidence="2">2.7.13.3</ecNumber>
    </recommendedName>
</protein>
<evidence type="ECO:0000256" key="1">
    <source>
        <dbReference type="ARBA" id="ARBA00000085"/>
    </source>
</evidence>
<keyword evidence="11" id="KW-0547">Nucleotide-binding</keyword>
<accession>A0A3E4N4R8</accession>
<dbReference type="InterPro" id="IPR003594">
    <property type="entry name" value="HATPase_dom"/>
</dbReference>
<evidence type="ECO:0000256" key="2">
    <source>
        <dbReference type="ARBA" id="ARBA00012438"/>
    </source>
</evidence>
<dbReference type="SUPFAM" id="SSF48452">
    <property type="entry name" value="TPR-like"/>
    <property type="match status" value="1"/>
</dbReference>
<feature type="chain" id="PRO_5017567312" description="histidine kinase" evidence="9">
    <location>
        <begin position="19"/>
        <end position="689"/>
    </location>
</feature>
<dbReference type="EMBL" id="QSQT01000007">
    <property type="protein sequence ID" value="RGK57010.1"/>
    <property type="molecule type" value="Genomic_DNA"/>
</dbReference>
<dbReference type="CDD" id="cd16917">
    <property type="entry name" value="HATPase_UhpB-NarQ-NarX-like"/>
    <property type="match status" value="1"/>
</dbReference>
<gene>
    <name evidence="11" type="ORF">DXD04_05135</name>
</gene>
<keyword evidence="9" id="KW-0732">Signal</keyword>
<keyword evidence="8" id="KW-0812">Transmembrane</keyword>
<keyword evidence="12" id="KW-1185">Reference proteome</keyword>
<keyword evidence="4" id="KW-0418">Kinase</keyword>
<evidence type="ECO:0000256" key="3">
    <source>
        <dbReference type="ARBA" id="ARBA00022679"/>
    </source>
</evidence>
<evidence type="ECO:0000256" key="4">
    <source>
        <dbReference type="ARBA" id="ARBA00022777"/>
    </source>
</evidence>
<dbReference type="Pfam" id="PF02518">
    <property type="entry name" value="HATPase_c"/>
    <property type="match status" value="1"/>
</dbReference>
<dbReference type="Gene3D" id="1.25.40.10">
    <property type="entry name" value="Tetratricopeptide repeat domain"/>
    <property type="match status" value="2"/>
</dbReference>
<dbReference type="PROSITE" id="PS50005">
    <property type="entry name" value="TPR"/>
    <property type="match status" value="1"/>
</dbReference>
<evidence type="ECO:0000256" key="6">
    <source>
        <dbReference type="PROSITE-ProRule" id="PRU00339"/>
    </source>
</evidence>
<dbReference type="InterPro" id="IPR011990">
    <property type="entry name" value="TPR-like_helical_dom_sf"/>
</dbReference>
<dbReference type="InterPro" id="IPR050482">
    <property type="entry name" value="Sensor_HK_TwoCompSys"/>
</dbReference>
<keyword evidence="11" id="KW-0067">ATP-binding</keyword>
<evidence type="ECO:0000256" key="5">
    <source>
        <dbReference type="ARBA" id="ARBA00023012"/>
    </source>
</evidence>
<evidence type="ECO:0000256" key="8">
    <source>
        <dbReference type="SAM" id="Phobius"/>
    </source>
</evidence>
<proteinExistence type="predicted"/>
<evidence type="ECO:0000256" key="9">
    <source>
        <dbReference type="SAM" id="SignalP"/>
    </source>
</evidence>
<keyword evidence="8" id="KW-0472">Membrane</keyword>
<evidence type="ECO:0000256" key="7">
    <source>
        <dbReference type="SAM" id="Coils"/>
    </source>
</evidence>
<dbReference type="SUPFAM" id="SSF55874">
    <property type="entry name" value="ATPase domain of HSP90 chaperone/DNA topoisomerase II/histidine kinase"/>
    <property type="match status" value="1"/>
</dbReference>
<comment type="caution">
    <text evidence="11">The sequence shown here is derived from an EMBL/GenBank/DDBJ whole genome shotgun (WGS) entry which is preliminary data.</text>
</comment>
<dbReference type="PROSITE" id="PS50109">
    <property type="entry name" value="HIS_KIN"/>
    <property type="match status" value="1"/>
</dbReference>
<dbReference type="EC" id="2.7.13.3" evidence="2"/>
<keyword evidence="8" id="KW-1133">Transmembrane helix</keyword>
<sequence length="689" mass="78805">MKKILFFLFLSLSAFLNANEKSNKLADLLHSFGNNGEYAQMDSVYNLIIHEDHYKQDKLYALNITLDYARFLNQKGDSERANTLLTQIRENAMPLEKFPENTIAHQLQEIAAIATYEIAYGQWQNNQLPAARETAEEAINQLEQVKDSVNLAEAYNLSGVIHRRLFMLDNAISLYQKALAITEDLQNYNLAAIIVSNISILYNETGKNNEAIQISRKMFTYPQTDTLTIDYRIGEVNRLCNHAILLANNQQPVQAMDTLKLAIQKLRPEMPDGLKLLAYTQYARVSRDAGKPRQALQYYQKAMSYKSTTHNKANIANLEYLYGYMLFHDTDSLLQARNYVMKAADFARKNPSGLLPKILLTLAEIEGRRNNGQLAYQLMLEAYQANEKLNDQYYQNRLSGFEAELDLKEKDLQIAGLNGKRAEEKAAYLIRTYTIGGILILALLLLIILVISMHKRKIAFHLKQLKLEKEIKEKEMQRQLLLTDMHKKMTERYICGLEDSHNRISKELHDGVCNDLLSVEMEMKQSDNPAITTQLKQIRENLRNLSHQLATPALSNFSLYQVLKLYTDKLKSLKTPHIQCYIEESIQQIDFPADQTQEVYRILQEIISNMLKHANAQQAYITASYEDGQVNLIVEDDGKGFSADKLSNDFLQAGLGLRSVKERCDKLQGGCDITSKEGQGTVIHFWFPA</sequence>
<comment type="catalytic activity">
    <reaction evidence="1">
        <text>ATP + protein L-histidine = ADP + protein N-phospho-L-histidine.</text>
        <dbReference type="EC" id="2.7.13.3"/>
    </reaction>
</comment>
<dbReference type="RefSeq" id="WP_117671444.1">
    <property type="nucleotide sequence ID" value="NZ_CABOGR010000007.1"/>
</dbReference>
<feature type="signal peptide" evidence="9">
    <location>
        <begin position="1"/>
        <end position="18"/>
    </location>
</feature>
<feature type="coiled-coil region" evidence="7">
    <location>
        <begin position="128"/>
        <end position="155"/>
    </location>
</feature>
<keyword evidence="7" id="KW-0175">Coiled coil</keyword>